<proteinExistence type="predicted"/>
<gene>
    <name evidence="2" type="ORF">BMF97_03550</name>
</gene>
<reference evidence="2 3" key="1">
    <citation type="submission" date="2016-11" db="EMBL/GenBank/DDBJ databases">
        <title>Genome sequence and comparative genomic analysis of clinical strain Elizabethkingia meningoseptica 61421 PRCM.</title>
        <authorList>
            <person name="Wang M."/>
            <person name="Hu S."/>
            <person name="Cao L."/>
            <person name="Jiang T."/>
            <person name="Zhou Y."/>
            <person name="Ming D."/>
        </authorList>
    </citation>
    <scope>NUCLEOTIDE SEQUENCE [LARGE SCALE GENOMIC DNA]</scope>
    <source>
        <strain evidence="2 3">61421 PRCM</strain>
    </source>
</reference>
<dbReference type="AlphaFoldDB" id="A0A1V3U3L9"/>
<dbReference type="STRING" id="238.BBD35_10750"/>
<name>A0A1V3U3L9_ELIME</name>
<keyword evidence="1" id="KW-0472">Membrane</keyword>
<dbReference type="OrthoDB" id="1453326at2"/>
<evidence type="ECO:0000313" key="2">
    <source>
        <dbReference type="EMBL" id="OOH97403.1"/>
    </source>
</evidence>
<keyword evidence="1" id="KW-1133">Transmembrane helix</keyword>
<dbReference type="RefSeq" id="WP_069213969.1">
    <property type="nucleotide sequence ID" value="NZ_CP016378.1"/>
</dbReference>
<keyword evidence="1" id="KW-0812">Transmembrane</keyword>
<sequence>MKAIKIIRNIFIVVTLLFLALDFLLILPEYCACKNASENAKAITIWGYHADCFGDNQEFTLAFFQIIGLWIIGLLIFTILLHIIYRKQKSDLKDKN</sequence>
<evidence type="ECO:0000256" key="1">
    <source>
        <dbReference type="SAM" id="Phobius"/>
    </source>
</evidence>
<organism evidence="2 3">
    <name type="scientific">Elizabethkingia meningoseptica</name>
    <name type="common">Chryseobacterium meningosepticum</name>
    <dbReference type="NCBI Taxonomy" id="238"/>
    <lineage>
        <taxon>Bacteria</taxon>
        <taxon>Pseudomonadati</taxon>
        <taxon>Bacteroidota</taxon>
        <taxon>Flavobacteriia</taxon>
        <taxon>Flavobacteriales</taxon>
        <taxon>Weeksellaceae</taxon>
        <taxon>Elizabethkingia</taxon>
    </lineage>
</organism>
<dbReference type="eggNOG" id="ENOG5033KGM">
    <property type="taxonomic scope" value="Bacteria"/>
</dbReference>
<protein>
    <submittedName>
        <fullName evidence="2">Uncharacterized protein</fullName>
    </submittedName>
</protein>
<accession>A0A1V3U3L9</accession>
<dbReference type="Proteomes" id="UP000188947">
    <property type="component" value="Unassembled WGS sequence"/>
</dbReference>
<dbReference type="EMBL" id="MPOG01000004">
    <property type="protein sequence ID" value="OOH97403.1"/>
    <property type="molecule type" value="Genomic_DNA"/>
</dbReference>
<evidence type="ECO:0000313" key="3">
    <source>
        <dbReference type="Proteomes" id="UP000188947"/>
    </source>
</evidence>
<feature type="transmembrane region" description="Helical" evidence="1">
    <location>
        <begin position="63"/>
        <end position="85"/>
    </location>
</feature>
<keyword evidence="3" id="KW-1185">Reference proteome</keyword>
<comment type="caution">
    <text evidence="2">The sequence shown here is derived from an EMBL/GenBank/DDBJ whole genome shotgun (WGS) entry which is preliminary data.</text>
</comment>
<feature type="transmembrane region" description="Helical" evidence="1">
    <location>
        <begin position="7"/>
        <end position="27"/>
    </location>
</feature>